<dbReference type="InterPro" id="IPR013766">
    <property type="entry name" value="Thioredoxin_domain"/>
</dbReference>
<dbReference type="PANTHER" id="PTHR42852:SF17">
    <property type="entry name" value="THIOREDOXIN-LIKE PROTEIN HI_1115"/>
    <property type="match status" value="1"/>
</dbReference>
<sequence length="662" mass="73464">MEDSSRTRSLCSNGHERSYDQMLTCSSLARVIATGVFLAGISTSTVFGQNVKPDVVLTYKPAQSGVDIDTPTGAEIAQCELKVESEGKKSGWVLYGPTGQVLRRFMDTNGDQKVDEFKYFKFGLEVYRDLDTDGDNKINESRWVNTHGTRWGVDTDQNGTIDYWKIISAEEATREAVLAMANGDVARLEAVFLTPQDAQAIGLDQSISNKFLANRNTLAKQLQSVLADSKIINKSTEWVRFDSSMLMPNLVPADAGKAQKDLLVYENVMAIVSNGDENGFVQIGEMVQVGSNWRLTQCPRPIEGGRFDLGEGGLLLQPTIPGITPGTSEGISPEMRELVDQLRELDAKSPTADTPREEMIRFNVERAALLQKLADLSATAEDRTLWQRQRLELIAAATQMQTFPNGLAELKASIDKLRADKSDPELLAFAVFQNMLVSYNVQLQTAEPEQREEVQAQWLKSLESFVEEFPKAPEAGDALLQLAITEEFNGDLKDARVWYTRLVNDYPNSSAAQRGQGALRRLSLEGQPVSISGTTFGSQRPIDLASYRGKVTAVIFWATWCKPCTEDLPQIQQLYSEYQRQGFEIVGVNLDTPGADVEGYLRNYRVVWPQIIEEGGLEGRLAIDYGIISLPTMFLIDKSGRVVNNSASVDDLKTKVPELLRQ</sequence>
<evidence type="ECO:0000313" key="3">
    <source>
        <dbReference type="Proteomes" id="UP000317243"/>
    </source>
</evidence>
<comment type="caution">
    <text evidence="2">The sequence shown here is derived from an EMBL/GenBank/DDBJ whole genome shotgun (WGS) entry which is preliminary data.</text>
</comment>
<dbReference type="Gene3D" id="3.40.30.10">
    <property type="entry name" value="Glutaredoxin"/>
    <property type="match status" value="1"/>
</dbReference>
<dbReference type="CDD" id="cd02966">
    <property type="entry name" value="TlpA_like_family"/>
    <property type="match status" value="1"/>
</dbReference>
<dbReference type="Pfam" id="PF00578">
    <property type="entry name" value="AhpC-TSA"/>
    <property type="match status" value="1"/>
</dbReference>
<accession>A0A5C5WXK2</accession>
<dbReference type="InterPro" id="IPR000866">
    <property type="entry name" value="AhpC/TSA"/>
</dbReference>
<dbReference type="EMBL" id="SIHI01000004">
    <property type="protein sequence ID" value="TWT55456.1"/>
    <property type="molecule type" value="Genomic_DNA"/>
</dbReference>
<dbReference type="InterPro" id="IPR050553">
    <property type="entry name" value="Thioredoxin_ResA/DsbE_sf"/>
</dbReference>
<dbReference type="Proteomes" id="UP000317243">
    <property type="component" value="Unassembled WGS sequence"/>
</dbReference>
<proteinExistence type="predicted"/>
<dbReference type="OrthoDB" id="252709at2"/>
<protein>
    <submittedName>
        <fullName evidence="2">Thiol-disulfide oxidoreductase ResA</fullName>
    </submittedName>
</protein>
<dbReference type="Gene3D" id="1.25.40.10">
    <property type="entry name" value="Tetratricopeptide repeat domain"/>
    <property type="match status" value="1"/>
</dbReference>
<dbReference type="GO" id="GO:0016491">
    <property type="term" value="F:oxidoreductase activity"/>
    <property type="evidence" value="ECO:0007669"/>
    <property type="project" value="InterPro"/>
</dbReference>
<evidence type="ECO:0000313" key="2">
    <source>
        <dbReference type="EMBL" id="TWT55456.1"/>
    </source>
</evidence>
<dbReference type="PROSITE" id="PS51352">
    <property type="entry name" value="THIOREDOXIN_2"/>
    <property type="match status" value="1"/>
</dbReference>
<dbReference type="SUPFAM" id="SSF52833">
    <property type="entry name" value="Thioredoxin-like"/>
    <property type="match status" value="1"/>
</dbReference>
<dbReference type="PANTHER" id="PTHR42852">
    <property type="entry name" value="THIOL:DISULFIDE INTERCHANGE PROTEIN DSBE"/>
    <property type="match status" value="1"/>
</dbReference>
<dbReference type="AlphaFoldDB" id="A0A5C5WXK2"/>
<dbReference type="InterPro" id="IPR036249">
    <property type="entry name" value="Thioredoxin-like_sf"/>
</dbReference>
<reference evidence="2 3" key="1">
    <citation type="submission" date="2019-02" db="EMBL/GenBank/DDBJ databases">
        <title>Deep-cultivation of Planctomycetes and their phenomic and genomic characterization uncovers novel biology.</title>
        <authorList>
            <person name="Wiegand S."/>
            <person name="Jogler M."/>
            <person name="Boedeker C."/>
            <person name="Pinto D."/>
            <person name="Vollmers J."/>
            <person name="Rivas-Marin E."/>
            <person name="Kohn T."/>
            <person name="Peeters S.H."/>
            <person name="Heuer A."/>
            <person name="Rast P."/>
            <person name="Oberbeckmann S."/>
            <person name="Bunk B."/>
            <person name="Jeske O."/>
            <person name="Meyerdierks A."/>
            <person name="Storesund J.E."/>
            <person name="Kallscheuer N."/>
            <person name="Luecker S."/>
            <person name="Lage O.M."/>
            <person name="Pohl T."/>
            <person name="Merkel B.J."/>
            <person name="Hornburger P."/>
            <person name="Mueller R.-W."/>
            <person name="Bruemmer F."/>
            <person name="Labrenz M."/>
            <person name="Spormann A.M."/>
            <person name="Op Den Camp H."/>
            <person name="Overmann J."/>
            <person name="Amann R."/>
            <person name="Jetten M.S.M."/>
            <person name="Mascher T."/>
            <person name="Medema M.H."/>
            <person name="Devos D.P."/>
            <person name="Kaster A.-K."/>
            <person name="Ovreas L."/>
            <person name="Rohde M."/>
            <person name="Galperin M.Y."/>
            <person name="Jogler C."/>
        </authorList>
    </citation>
    <scope>NUCLEOTIDE SEQUENCE [LARGE SCALE GENOMIC DNA]</scope>
    <source>
        <strain evidence="2 3">KOR42</strain>
    </source>
</reference>
<gene>
    <name evidence="2" type="primary">resA_4</name>
    <name evidence="2" type="ORF">KOR42_28420</name>
</gene>
<name>A0A5C5WXK2_9PLAN</name>
<dbReference type="InterPro" id="IPR011990">
    <property type="entry name" value="TPR-like_helical_dom_sf"/>
</dbReference>
<keyword evidence="3" id="KW-1185">Reference proteome</keyword>
<evidence type="ECO:0000259" key="1">
    <source>
        <dbReference type="PROSITE" id="PS51352"/>
    </source>
</evidence>
<dbReference type="GO" id="GO:0006950">
    <property type="term" value="P:response to stress"/>
    <property type="evidence" value="ECO:0007669"/>
    <property type="project" value="UniProtKB-ARBA"/>
</dbReference>
<organism evidence="2 3">
    <name type="scientific">Thalassoglobus neptunius</name>
    <dbReference type="NCBI Taxonomy" id="1938619"/>
    <lineage>
        <taxon>Bacteria</taxon>
        <taxon>Pseudomonadati</taxon>
        <taxon>Planctomycetota</taxon>
        <taxon>Planctomycetia</taxon>
        <taxon>Planctomycetales</taxon>
        <taxon>Planctomycetaceae</taxon>
        <taxon>Thalassoglobus</taxon>
    </lineage>
</organism>
<feature type="domain" description="Thioredoxin" evidence="1">
    <location>
        <begin position="500"/>
        <end position="662"/>
    </location>
</feature>
<dbReference type="GO" id="GO:0016209">
    <property type="term" value="F:antioxidant activity"/>
    <property type="evidence" value="ECO:0007669"/>
    <property type="project" value="InterPro"/>
</dbReference>